<accession>A0A8D9F6A3</accession>
<feature type="transmembrane region" description="Helical" evidence="1">
    <location>
        <begin position="5"/>
        <end position="24"/>
    </location>
</feature>
<proteinExistence type="predicted"/>
<name>A0A8D9F6A3_9HEMI</name>
<evidence type="ECO:0000256" key="1">
    <source>
        <dbReference type="SAM" id="Phobius"/>
    </source>
</evidence>
<dbReference type="EMBL" id="HBUF01607606">
    <property type="protein sequence ID" value="CAG6777914.1"/>
    <property type="molecule type" value="Transcribed_RNA"/>
</dbReference>
<dbReference type="AlphaFoldDB" id="A0A8D9F6A3"/>
<sequence length="115" mass="13451">MFNSFLSFSIQIHIMYTYLSSLIFDLHSNGVLLVTLHILLLSNLFAVSVLMFPGIFKTLCICILSIDALMLVEYTIPTYLTTSTFLLERRRYIKYLIVNFIFIIYLIFIRLVPLK</sequence>
<protein>
    <submittedName>
        <fullName evidence="2">Uncharacterized protein</fullName>
    </submittedName>
</protein>
<reference evidence="2" key="1">
    <citation type="submission" date="2021-05" db="EMBL/GenBank/DDBJ databases">
        <authorList>
            <person name="Alioto T."/>
            <person name="Alioto T."/>
            <person name="Gomez Garrido J."/>
        </authorList>
    </citation>
    <scope>NUCLEOTIDE SEQUENCE</scope>
</reference>
<organism evidence="2">
    <name type="scientific">Cacopsylla melanoneura</name>
    <dbReference type="NCBI Taxonomy" id="428564"/>
    <lineage>
        <taxon>Eukaryota</taxon>
        <taxon>Metazoa</taxon>
        <taxon>Ecdysozoa</taxon>
        <taxon>Arthropoda</taxon>
        <taxon>Hexapoda</taxon>
        <taxon>Insecta</taxon>
        <taxon>Pterygota</taxon>
        <taxon>Neoptera</taxon>
        <taxon>Paraneoptera</taxon>
        <taxon>Hemiptera</taxon>
        <taxon>Sternorrhyncha</taxon>
        <taxon>Psylloidea</taxon>
        <taxon>Psyllidae</taxon>
        <taxon>Psyllinae</taxon>
        <taxon>Cacopsylla</taxon>
    </lineage>
</organism>
<evidence type="ECO:0000313" key="2">
    <source>
        <dbReference type="EMBL" id="CAG6777914.1"/>
    </source>
</evidence>
<feature type="transmembrane region" description="Helical" evidence="1">
    <location>
        <begin position="30"/>
        <end position="52"/>
    </location>
</feature>
<keyword evidence="1" id="KW-1133">Transmembrane helix</keyword>
<keyword evidence="1" id="KW-0812">Transmembrane</keyword>
<keyword evidence="1" id="KW-0472">Membrane</keyword>
<feature type="transmembrane region" description="Helical" evidence="1">
    <location>
        <begin position="92"/>
        <end position="112"/>
    </location>
</feature>